<accession>A0ABW0K4V6</accession>
<proteinExistence type="predicted"/>
<reference evidence="2" key="1">
    <citation type="journal article" date="2019" name="Int. J. Syst. Evol. Microbiol.">
        <title>The Global Catalogue of Microorganisms (GCM) 10K type strain sequencing project: providing services to taxonomists for standard genome sequencing and annotation.</title>
        <authorList>
            <consortium name="The Broad Institute Genomics Platform"/>
            <consortium name="The Broad Institute Genome Sequencing Center for Infectious Disease"/>
            <person name="Wu L."/>
            <person name="Ma J."/>
        </authorList>
    </citation>
    <scope>NUCLEOTIDE SEQUENCE [LARGE SCALE GENOMIC DNA]</scope>
    <source>
        <strain evidence="2">KACC 11904</strain>
    </source>
</reference>
<keyword evidence="2" id="KW-1185">Reference proteome</keyword>
<sequence length="48" mass="5887">MEYRVKHMESGIEKWLHHSEINDMDFDRAGRIVVFDTNMEAYWLIDQE</sequence>
<gene>
    <name evidence="1" type="ORF">ACFPOG_08405</name>
</gene>
<evidence type="ECO:0000313" key="2">
    <source>
        <dbReference type="Proteomes" id="UP001596044"/>
    </source>
</evidence>
<protein>
    <submittedName>
        <fullName evidence="1">Uncharacterized protein</fullName>
    </submittedName>
</protein>
<dbReference type="RefSeq" id="WP_270878551.1">
    <property type="nucleotide sequence ID" value="NZ_JAQFVF010000020.1"/>
</dbReference>
<evidence type="ECO:0000313" key="1">
    <source>
        <dbReference type="EMBL" id="MFC5448280.1"/>
    </source>
</evidence>
<dbReference type="Proteomes" id="UP001596044">
    <property type="component" value="Unassembled WGS sequence"/>
</dbReference>
<name>A0ABW0K4V6_9BACL</name>
<dbReference type="EMBL" id="JBHSMJ010000009">
    <property type="protein sequence ID" value="MFC5448280.1"/>
    <property type="molecule type" value="Genomic_DNA"/>
</dbReference>
<organism evidence="1 2">
    <name type="scientific">Paenibacillus aestuarii</name>
    <dbReference type="NCBI Taxonomy" id="516965"/>
    <lineage>
        <taxon>Bacteria</taxon>
        <taxon>Bacillati</taxon>
        <taxon>Bacillota</taxon>
        <taxon>Bacilli</taxon>
        <taxon>Bacillales</taxon>
        <taxon>Paenibacillaceae</taxon>
        <taxon>Paenibacillus</taxon>
    </lineage>
</organism>
<comment type="caution">
    <text evidence="1">The sequence shown here is derived from an EMBL/GenBank/DDBJ whole genome shotgun (WGS) entry which is preliminary data.</text>
</comment>